<comment type="caution">
    <text evidence="1">The sequence shown here is derived from an EMBL/GenBank/DDBJ whole genome shotgun (WGS) entry which is preliminary data.</text>
</comment>
<proteinExistence type="predicted"/>
<name>A0A158BHP6_9BURK</name>
<gene>
    <name evidence="1" type="ORF">AWB80_03582</name>
</gene>
<dbReference type="STRING" id="1777141.AWB80_03582"/>
<dbReference type="EMBL" id="FCOE02000010">
    <property type="protein sequence ID" value="SAK69582.1"/>
    <property type="molecule type" value="Genomic_DNA"/>
</dbReference>
<evidence type="ECO:0000313" key="1">
    <source>
        <dbReference type="EMBL" id="SAK69582.1"/>
    </source>
</evidence>
<accession>A0A158BHP6</accession>
<dbReference type="AlphaFoldDB" id="A0A158BHP6"/>
<sequence>MIHLNFEALGRYHATLDAFQELRSKRSTALAELARTVRQNTGRHGKIVSFDAAAVQEKLQNASTVDAELMQCVDALNEYAAEVGKPQVQVESPSTY</sequence>
<protein>
    <submittedName>
        <fullName evidence="1">Uncharacterized protein</fullName>
    </submittedName>
</protein>
<organism evidence="1 2">
    <name type="scientific">Caballeronia pedi</name>
    <dbReference type="NCBI Taxonomy" id="1777141"/>
    <lineage>
        <taxon>Bacteria</taxon>
        <taxon>Pseudomonadati</taxon>
        <taxon>Pseudomonadota</taxon>
        <taxon>Betaproteobacteria</taxon>
        <taxon>Burkholderiales</taxon>
        <taxon>Burkholderiaceae</taxon>
        <taxon>Caballeronia</taxon>
    </lineage>
</organism>
<dbReference type="Proteomes" id="UP000054911">
    <property type="component" value="Unassembled WGS sequence"/>
</dbReference>
<dbReference type="RefSeq" id="WP_143328072.1">
    <property type="nucleotide sequence ID" value="NZ_FCOE02000010.1"/>
</dbReference>
<keyword evidence="2" id="KW-1185">Reference proteome</keyword>
<evidence type="ECO:0000313" key="2">
    <source>
        <dbReference type="Proteomes" id="UP000054911"/>
    </source>
</evidence>
<reference evidence="1" key="1">
    <citation type="submission" date="2016-01" db="EMBL/GenBank/DDBJ databases">
        <authorList>
            <person name="Peeters C."/>
        </authorList>
    </citation>
    <scope>NUCLEOTIDE SEQUENCE [LARGE SCALE GENOMIC DNA]</scope>
    <source>
        <strain evidence="1">LMG 29323</strain>
    </source>
</reference>